<dbReference type="InterPro" id="IPR036374">
    <property type="entry name" value="OxRdtase_Mopterin-bd_sf"/>
</dbReference>
<sequence length="390" mass="43409">MQGLIGPSDYSQEPSRHPSLRINATEPFNSEPTRENLISSYVTPVEFFFKRNHGPIPLVDDISSYHVSIVGLIEKSIQLSLDDIKKLPKHNVTATLQCAGNRRTAMSNKKEVRGVGWDVAALSNATWGGAKLCDALKLVGIEYNTKMTSPGGKHVEFISVDQCKEEDGGPYKASIPLHQASNPLSDVLLAYEMNGEILNRDHGYPLRVIVPGVIGARSVKWLDQINIIEEESQGFFMAKDYKMFPPTVDWDNIIWSTRKPQMDFPVQCAICSLEDVNTVKPGQVTIAGYALSGGGRGIERVDISVDGGKTWIEASTYQKDDVQYIPDDISSDKWAWVFFRAVVDITEDTEIIAKAVDLSANVQPEHVETIWNLRGILNTSWHRVRLQIAP</sequence>
<dbReference type="CDD" id="cd02111">
    <property type="entry name" value="eukary_SO_Moco"/>
    <property type="match status" value="1"/>
</dbReference>
<evidence type="ECO:0000256" key="1">
    <source>
        <dbReference type="ARBA" id="ARBA00001924"/>
    </source>
</evidence>
<dbReference type="PANTHER" id="PTHR19372:SF14">
    <property type="entry name" value="OS12G0442800 PROTEIN"/>
    <property type="match status" value="1"/>
</dbReference>
<gene>
    <name evidence="12" type="ORF">LUZ61_005261</name>
</gene>
<comment type="pathway">
    <text evidence="3">Energy metabolism; sulfur metabolism.</text>
</comment>
<evidence type="ECO:0000256" key="4">
    <source>
        <dbReference type="ARBA" id="ARBA00012505"/>
    </source>
</evidence>
<evidence type="ECO:0000256" key="9">
    <source>
        <dbReference type="SAM" id="MobiDB-lite"/>
    </source>
</evidence>
<dbReference type="InterPro" id="IPR008335">
    <property type="entry name" value="Mopterin_OxRdtase_euk"/>
</dbReference>
<dbReference type="InterPro" id="IPR005066">
    <property type="entry name" value="MoCF_OxRdtse_dimer"/>
</dbReference>
<dbReference type="EC" id="1.8.3.1" evidence="4"/>
<evidence type="ECO:0000256" key="8">
    <source>
        <dbReference type="ARBA" id="ARBA00070338"/>
    </source>
</evidence>
<dbReference type="Pfam" id="PF03404">
    <property type="entry name" value="Mo-co_dimer"/>
    <property type="match status" value="1"/>
</dbReference>
<dbReference type="GO" id="GO:0020037">
    <property type="term" value="F:heme binding"/>
    <property type="evidence" value="ECO:0007669"/>
    <property type="project" value="TreeGrafter"/>
</dbReference>
<feature type="region of interest" description="Disordered" evidence="9">
    <location>
        <begin position="1"/>
        <end position="31"/>
    </location>
</feature>
<feature type="domain" description="Oxidoreductase molybdopterin-binding" evidence="10">
    <location>
        <begin position="53"/>
        <end position="236"/>
    </location>
</feature>
<keyword evidence="7" id="KW-0560">Oxidoreductase</keyword>
<evidence type="ECO:0000256" key="2">
    <source>
        <dbReference type="ARBA" id="ARBA00004678"/>
    </source>
</evidence>
<dbReference type="Gene3D" id="2.60.40.650">
    <property type="match status" value="1"/>
</dbReference>
<dbReference type="Pfam" id="PF00174">
    <property type="entry name" value="Oxidored_molyb"/>
    <property type="match status" value="1"/>
</dbReference>
<dbReference type="GO" id="GO:0030151">
    <property type="term" value="F:molybdenum ion binding"/>
    <property type="evidence" value="ECO:0007669"/>
    <property type="project" value="InterPro"/>
</dbReference>
<dbReference type="InterPro" id="IPR014756">
    <property type="entry name" value="Ig_E-set"/>
</dbReference>
<dbReference type="AlphaFoldDB" id="A0AAD5ZPD8"/>
<evidence type="ECO:0000256" key="6">
    <source>
        <dbReference type="ARBA" id="ARBA00022723"/>
    </source>
</evidence>
<evidence type="ECO:0000256" key="7">
    <source>
        <dbReference type="ARBA" id="ARBA00023002"/>
    </source>
</evidence>
<accession>A0AAD5ZPD8</accession>
<dbReference type="EMBL" id="JAMRDG010000001">
    <property type="protein sequence ID" value="KAJ3701556.1"/>
    <property type="molecule type" value="Genomic_DNA"/>
</dbReference>
<protein>
    <recommendedName>
        <fullName evidence="8">Sulfite oxidase</fullName>
        <ecNumber evidence="4">1.8.3.1</ecNumber>
    </recommendedName>
</protein>
<dbReference type="Gene3D" id="3.90.420.10">
    <property type="entry name" value="Oxidoreductase, molybdopterin-binding domain"/>
    <property type="match status" value="1"/>
</dbReference>
<reference evidence="12 13" key="1">
    <citation type="journal article" date="2022" name="Cell">
        <title>Repeat-based holocentromeres influence genome architecture and karyotype evolution.</title>
        <authorList>
            <person name="Hofstatter P.G."/>
            <person name="Thangavel G."/>
            <person name="Lux T."/>
            <person name="Neumann P."/>
            <person name="Vondrak T."/>
            <person name="Novak P."/>
            <person name="Zhang M."/>
            <person name="Costa L."/>
            <person name="Castellani M."/>
            <person name="Scott A."/>
            <person name="Toegelov H."/>
            <person name="Fuchs J."/>
            <person name="Mata-Sucre Y."/>
            <person name="Dias Y."/>
            <person name="Vanzela A.L.L."/>
            <person name="Huettel B."/>
            <person name="Almeida C.C.S."/>
            <person name="Simkova H."/>
            <person name="Souza G."/>
            <person name="Pedrosa-Harand A."/>
            <person name="Macas J."/>
            <person name="Mayer K.F.X."/>
            <person name="Houben A."/>
            <person name="Marques A."/>
        </authorList>
    </citation>
    <scope>NUCLEOTIDE SEQUENCE [LARGE SCALE GENOMIC DNA]</scope>
    <source>
        <strain evidence="12">RhyTen1mFocal</strain>
    </source>
</reference>
<evidence type="ECO:0000313" key="12">
    <source>
        <dbReference type="EMBL" id="KAJ3701556.1"/>
    </source>
</evidence>
<dbReference type="GO" id="GO:0043546">
    <property type="term" value="F:molybdopterin cofactor binding"/>
    <property type="evidence" value="ECO:0007669"/>
    <property type="project" value="TreeGrafter"/>
</dbReference>
<evidence type="ECO:0000256" key="3">
    <source>
        <dbReference type="ARBA" id="ARBA00004971"/>
    </source>
</evidence>
<dbReference type="Proteomes" id="UP001210211">
    <property type="component" value="Unassembled WGS sequence"/>
</dbReference>
<evidence type="ECO:0000259" key="10">
    <source>
        <dbReference type="Pfam" id="PF00174"/>
    </source>
</evidence>
<dbReference type="PANTHER" id="PTHR19372">
    <property type="entry name" value="SULFITE REDUCTASE"/>
    <property type="match status" value="1"/>
</dbReference>
<organism evidence="12 13">
    <name type="scientific">Rhynchospora tenuis</name>
    <dbReference type="NCBI Taxonomy" id="198213"/>
    <lineage>
        <taxon>Eukaryota</taxon>
        <taxon>Viridiplantae</taxon>
        <taxon>Streptophyta</taxon>
        <taxon>Embryophyta</taxon>
        <taxon>Tracheophyta</taxon>
        <taxon>Spermatophyta</taxon>
        <taxon>Magnoliopsida</taxon>
        <taxon>Liliopsida</taxon>
        <taxon>Poales</taxon>
        <taxon>Cyperaceae</taxon>
        <taxon>Cyperoideae</taxon>
        <taxon>Rhynchosporeae</taxon>
        <taxon>Rhynchospora</taxon>
    </lineage>
</organism>
<dbReference type="GO" id="GO:0008482">
    <property type="term" value="F:sulfite oxidase activity"/>
    <property type="evidence" value="ECO:0007669"/>
    <property type="project" value="UniProtKB-EC"/>
</dbReference>
<dbReference type="FunFam" id="2.60.40.650:FF:000002">
    <property type="entry name" value="sulfite oxidase"/>
    <property type="match status" value="1"/>
</dbReference>
<dbReference type="SUPFAM" id="SSF81296">
    <property type="entry name" value="E set domains"/>
    <property type="match status" value="1"/>
</dbReference>
<dbReference type="SUPFAM" id="SSF56524">
    <property type="entry name" value="Oxidoreductase molybdopterin-binding domain"/>
    <property type="match status" value="1"/>
</dbReference>
<proteinExistence type="predicted"/>
<comment type="caution">
    <text evidence="12">The sequence shown here is derived from an EMBL/GenBank/DDBJ whole genome shotgun (WGS) entry which is preliminary data.</text>
</comment>
<name>A0AAD5ZPD8_9POAL</name>
<keyword evidence="5" id="KW-0500">Molybdenum</keyword>
<evidence type="ECO:0000259" key="11">
    <source>
        <dbReference type="Pfam" id="PF03404"/>
    </source>
</evidence>
<evidence type="ECO:0000313" key="13">
    <source>
        <dbReference type="Proteomes" id="UP001210211"/>
    </source>
</evidence>
<dbReference type="GO" id="GO:0005739">
    <property type="term" value="C:mitochondrion"/>
    <property type="evidence" value="ECO:0007669"/>
    <property type="project" value="TreeGrafter"/>
</dbReference>
<comment type="cofactor">
    <cofactor evidence="1">
        <name>Mo-molybdopterin</name>
        <dbReference type="ChEBI" id="CHEBI:71302"/>
    </cofactor>
</comment>
<dbReference type="GO" id="GO:0006790">
    <property type="term" value="P:sulfur compound metabolic process"/>
    <property type="evidence" value="ECO:0007669"/>
    <property type="project" value="TreeGrafter"/>
</dbReference>
<comment type="pathway">
    <text evidence="2">Sulfur metabolism.</text>
</comment>
<evidence type="ECO:0000256" key="5">
    <source>
        <dbReference type="ARBA" id="ARBA00022505"/>
    </source>
</evidence>
<dbReference type="PRINTS" id="PR00407">
    <property type="entry name" value="EUMOPTERIN"/>
</dbReference>
<dbReference type="InterPro" id="IPR000572">
    <property type="entry name" value="OxRdtase_Mopterin-bd_dom"/>
</dbReference>
<dbReference type="FunFam" id="3.90.420.10:FF:000004">
    <property type="entry name" value="Sulfite oxidase"/>
    <property type="match status" value="1"/>
</dbReference>
<feature type="domain" description="Moybdenum cofactor oxidoreductase dimerisation" evidence="11">
    <location>
        <begin position="259"/>
        <end position="387"/>
    </location>
</feature>
<keyword evidence="6" id="KW-0479">Metal-binding</keyword>
<keyword evidence="13" id="KW-1185">Reference proteome</keyword>